<protein>
    <recommendedName>
        <fullName evidence="4">Lipoprotein</fullName>
    </recommendedName>
</protein>
<keyword evidence="3" id="KW-1185">Reference proteome</keyword>
<feature type="coiled-coil region" evidence="1">
    <location>
        <begin position="98"/>
        <end position="160"/>
    </location>
</feature>
<evidence type="ECO:0008006" key="4">
    <source>
        <dbReference type="Google" id="ProtNLM"/>
    </source>
</evidence>
<feature type="coiled-coil region" evidence="1">
    <location>
        <begin position="196"/>
        <end position="223"/>
    </location>
</feature>
<reference evidence="2 3" key="1">
    <citation type="submission" date="2024-09" db="EMBL/GenBank/DDBJ databases">
        <authorList>
            <person name="Sun Q."/>
            <person name="Mori K."/>
        </authorList>
    </citation>
    <scope>NUCLEOTIDE SEQUENCE [LARGE SCALE GENOMIC DNA]</scope>
    <source>
        <strain evidence="2 3">CCM 8545</strain>
    </source>
</reference>
<organism evidence="2 3">
    <name type="scientific">Thorsellia kenyensis</name>
    <dbReference type="NCBI Taxonomy" id="1549888"/>
    <lineage>
        <taxon>Bacteria</taxon>
        <taxon>Pseudomonadati</taxon>
        <taxon>Pseudomonadota</taxon>
        <taxon>Gammaproteobacteria</taxon>
        <taxon>Enterobacterales</taxon>
        <taxon>Thorselliaceae</taxon>
        <taxon>Thorsellia</taxon>
    </lineage>
</organism>
<evidence type="ECO:0000313" key="2">
    <source>
        <dbReference type="EMBL" id="MFC0179847.1"/>
    </source>
</evidence>
<accession>A0ABV6CB53</accession>
<dbReference type="Proteomes" id="UP001589758">
    <property type="component" value="Unassembled WGS sequence"/>
</dbReference>
<dbReference type="EMBL" id="JBHLXE010000077">
    <property type="protein sequence ID" value="MFC0179847.1"/>
    <property type="molecule type" value="Genomic_DNA"/>
</dbReference>
<sequence>MQPTKLSYSLRATFVVLSIILAGCASNKKSDVDSRLTNNPDIEFFSESGTQACMVGAGTGVVGCLLSNSDNKAECALIAAVAGCTVGVGANAFLDYNRQKYGTEEAALNAALNDLREENARLTRLTAVNQSVINDNKIILDNLQKDIAANRVNAEAAKRNLASIDANIEFLLSSITNARTRKMEWDKLSNSQQGDTKELDKEIQVMNEKIKALETELNSLFEQRTAIRLS</sequence>
<evidence type="ECO:0000256" key="1">
    <source>
        <dbReference type="SAM" id="Coils"/>
    </source>
</evidence>
<dbReference type="PROSITE" id="PS51257">
    <property type="entry name" value="PROKAR_LIPOPROTEIN"/>
    <property type="match status" value="1"/>
</dbReference>
<evidence type="ECO:0000313" key="3">
    <source>
        <dbReference type="Proteomes" id="UP001589758"/>
    </source>
</evidence>
<dbReference type="RefSeq" id="WP_385876956.1">
    <property type="nucleotide sequence ID" value="NZ_JBHLXE010000077.1"/>
</dbReference>
<name>A0ABV6CB53_9GAMM</name>
<proteinExistence type="predicted"/>
<keyword evidence="1" id="KW-0175">Coiled coil</keyword>
<comment type="caution">
    <text evidence="2">The sequence shown here is derived from an EMBL/GenBank/DDBJ whole genome shotgun (WGS) entry which is preliminary data.</text>
</comment>
<gene>
    <name evidence="2" type="ORF">ACFFIT_07065</name>
</gene>